<protein>
    <submittedName>
        <fullName evidence="2">Uncharacterized protein</fullName>
    </submittedName>
</protein>
<evidence type="ECO:0000256" key="1">
    <source>
        <dbReference type="SAM" id="SignalP"/>
    </source>
</evidence>
<dbReference type="EMBL" id="QKXC01000099">
    <property type="protein sequence ID" value="RBR21685.1"/>
    <property type="molecule type" value="Genomic_DNA"/>
</dbReference>
<dbReference type="RefSeq" id="XP_031017009.1">
    <property type="nucleotide sequence ID" value="XM_031158932.1"/>
</dbReference>
<evidence type="ECO:0000313" key="3">
    <source>
        <dbReference type="Proteomes" id="UP000253153"/>
    </source>
</evidence>
<dbReference type="GeneID" id="41994228"/>
<dbReference type="Proteomes" id="UP000253153">
    <property type="component" value="Unassembled WGS sequence"/>
</dbReference>
<feature type="chain" id="PRO_5016793596" evidence="1">
    <location>
        <begin position="18"/>
        <end position="149"/>
    </location>
</feature>
<feature type="signal peptide" evidence="1">
    <location>
        <begin position="1"/>
        <end position="17"/>
    </location>
</feature>
<gene>
    <name evidence="2" type="ORF">FIESC28_04785</name>
</gene>
<sequence>MLFTKVAIVAAAGFVAAEQAAPQVTARAVLPRDLPDDIKDWAESKAGGKVTDIEEWAKSNGNEVKQWASEHGGDAKSWVESNYNSAGDYVGTKLDAASTRIEGAISGASASASAAADDNDNAASALGGQSGAVAMLAAIGATAFGFFLI</sequence>
<dbReference type="OrthoDB" id="5092743at2759"/>
<name>A0A366RZ93_9HYPO</name>
<keyword evidence="3" id="KW-1185">Reference proteome</keyword>
<dbReference type="AlphaFoldDB" id="A0A366RZ93"/>
<comment type="caution">
    <text evidence="2">The sequence shown here is derived from an EMBL/GenBank/DDBJ whole genome shotgun (WGS) entry which is preliminary data.</text>
</comment>
<proteinExistence type="predicted"/>
<accession>A0A366RZ93</accession>
<evidence type="ECO:0000313" key="2">
    <source>
        <dbReference type="EMBL" id="RBR21685.1"/>
    </source>
</evidence>
<reference evidence="2 3" key="1">
    <citation type="submission" date="2018-06" db="EMBL/GenBank/DDBJ databases">
        <title>Fusarium incarnatum-equiseti species complex species 28.</title>
        <authorList>
            <person name="Gardiner D.M."/>
        </authorList>
    </citation>
    <scope>NUCLEOTIDE SEQUENCE [LARGE SCALE GENOMIC DNA]</scope>
    <source>
        <strain evidence="2 3">FIESC_28</strain>
    </source>
</reference>
<keyword evidence="1" id="KW-0732">Signal</keyword>
<organism evidence="2 3">
    <name type="scientific">Fusarium coffeatum</name>
    <dbReference type="NCBI Taxonomy" id="231269"/>
    <lineage>
        <taxon>Eukaryota</taxon>
        <taxon>Fungi</taxon>
        <taxon>Dikarya</taxon>
        <taxon>Ascomycota</taxon>
        <taxon>Pezizomycotina</taxon>
        <taxon>Sordariomycetes</taxon>
        <taxon>Hypocreomycetidae</taxon>
        <taxon>Hypocreales</taxon>
        <taxon>Nectriaceae</taxon>
        <taxon>Fusarium</taxon>
        <taxon>Fusarium incarnatum-equiseti species complex</taxon>
    </lineage>
</organism>